<proteinExistence type="predicted"/>
<evidence type="ECO:0000313" key="2">
    <source>
        <dbReference type="EMBL" id="PCK29729.1"/>
    </source>
</evidence>
<feature type="transmembrane region" description="Helical" evidence="1">
    <location>
        <begin position="12"/>
        <end position="31"/>
    </location>
</feature>
<dbReference type="RefSeq" id="WP_099644031.1">
    <property type="nucleotide sequence ID" value="NZ_NKHF01000105.1"/>
</dbReference>
<accession>A0A2A5JK47</accession>
<dbReference type="EMBL" id="NKHF01000105">
    <property type="protein sequence ID" value="PCK29729.1"/>
    <property type="molecule type" value="Genomic_DNA"/>
</dbReference>
<dbReference type="OrthoDB" id="6310471at2"/>
<protein>
    <submittedName>
        <fullName evidence="2">Uncharacterized protein</fullName>
    </submittedName>
</protein>
<reference evidence="3" key="1">
    <citation type="journal article" date="2019" name="Genome Announc.">
        <title>Draft Genome Sequence of Pseudoalteromonas piscicida Strain 36Y ROTHPW, an Hypersaline Seawater Isolate from the South Coast of Sonora, Mexico.</title>
        <authorList>
            <person name="Sanchez-Diaz R."/>
            <person name="Molina-Garza Z.J."/>
            <person name="Cruz-Suarez L.E."/>
            <person name="Selvin J."/>
            <person name="Kiran G.S."/>
            <person name="Ibarra-Gamez J.C."/>
            <person name="Gomez-Gil B."/>
            <person name="Galaviz-Silva L."/>
        </authorList>
    </citation>
    <scope>NUCLEOTIDE SEQUENCE [LARGE SCALE GENOMIC DNA]</scope>
    <source>
        <strain evidence="3">36Y_RITHPW</strain>
    </source>
</reference>
<gene>
    <name evidence="2" type="ORF">CEX98_21405</name>
</gene>
<comment type="caution">
    <text evidence="2">The sequence shown here is derived from an EMBL/GenBank/DDBJ whole genome shotgun (WGS) entry which is preliminary data.</text>
</comment>
<keyword evidence="1" id="KW-0472">Membrane</keyword>
<keyword evidence="1" id="KW-0812">Transmembrane</keyword>
<keyword evidence="3" id="KW-1185">Reference proteome</keyword>
<dbReference type="AlphaFoldDB" id="A0A2A5JK47"/>
<feature type="transmembrane region" description="Helical" evidence="1">
    <location>
        <begin position="71"/>
        <end position="89"/>
    </location>
</feature>
<feature type="transmembrane region" description="Helical" evidence="1">
    <location>
        <begin position="95"/>
        <end position="114"/>
    </location>
</feature>
<name>A0A2A5JK47_PSEO7</name>
<organism evidence="2 3">
    <name type="scientific">Pseudoalteromonas piscicida</name>
    <dbReference type="NCBI Taxonomy" id="43662"/>
    <lineage>
        <taxon>Bacteria</taxon>
        <taxon>Pseudomonadati</taxon>
        <taxon>Pseudomonadota</taxon>
        <taxon>Gammaproteobacteria</taxon>
        <taxon>Alteromonadales</taxon>
        <taxon>Pseudoalteromonadaceae</taxon>
        <taxon>Pseudoalteromonas</taxon>
    </lineage>
</organism>
<evidence type="ECO:0000313" key="3">
    <source>
        <dbReference type="Proteomes" id="UP000228621"/>
    </source>
</evidence>
<dbReference type="Proteomes" id="UP000228621">
    <property type="component" value="Unassembled WGS sequence"/>
</dbReference>
<keyword evidence="1" id="KW-1133">Transmembrane helix</keyword>
<feature type="transmembrane region" description="Helical" evidence="1">
    <location>
        <begin position="43"/>
        <end position="62"/>
    </location>
</feature>
<evidence type="ECO:0000256" key="1">
    <source>
        <dbReference type="SAM" id="Phobius"/>
    </source>
</evidence>
<sequence length="127" mass="14208">MSAASNIAIIKHSSLWIVFSYFYLSGLNMALTLSIDSQRDPDIIMTLLHVFLFNCLVGHLITKYEKLWPEVASLVIALFGVIGFGHYFVGSLGEYSDELNIGLILLLPFATFVMKKLKQYADEKAAD</sequence>